<comment type="caution">
    <text evidence="2">The sequence shown here is derived from an EMBL/GenBank/DDBJ whole genome shotgun (WGS) entry which is preliminary data.</text>
</comment>
<dbReference type="AlphaFoldDB" id="A0A177EI49"/>
<proteinExistence type="predicted"/>
<dbReference type="RefSeq" id="XP_067545255.1">
    <property type="nucleotide sequence ID" value="XM_067687547.1"/>
</dbReference>
<evidence type="ECO:0000313" key="3">
    <source>
        <dbReference type="Proteomes" id="UP000185944"/>
    </source>
</evidence>
<accession>A0A177EI49</accession>
<dbReference type="GeneID" id="93646479"/>
<dbReference type="EMBL" id="LTDL01000014">
    <property type="protein sequence ID" value="OAG31654.1"/>
    <property type="molecule type" value="Genomic_DNA"/>
</dbReference>
<dbReference type="VEuPathDB" id="MicrosporidiaDB:NEDG_00129"/>
<feature type="region of interest" description="Disordered" evidence="1">
    <location>
        <begin position="1"/>
        <end position="24"/>
    </location>
</feature>
<dbReference type="OrthoDB" id="2196195at2759"/>
<name>A0A177EI49_9MICR</name>
<organism evidence="2 3">
    <name type="scientific">Nematocida displodere</name>
    <dbReference type="NCBI Taxonomy" id="1805483"/>
    <lineage>
        <taxon>Eukaryota</taxon>
        <taxon>Fungi</taxon>
        <taxon>Fungi incertae sedis</taxon>
        <taxon>Microsporidia</taxon>
        <taxon>Nematocida</taxon>
    </lineage>
</organism>
<evidence type="ECO:0000256" key="1">
    <source>
        <dbReference type="SAM" id="MobiDB-lite"/>
    </source>
</evidence>
<keyword evidence="3" id="KW-1185">Reference proteome</keyword>
<reference evidence="2 3" key="1">
    <citation type="submission" date="2016-02" db="EMBL/GenBank/DDBJ databases">
        <title>Discovery of a natural microsporidian pathogen with a broad tissue tropism in Caenorhabditis elegans.</title>
        <authorList>
            <person name="Luallen R.J."/>
            <person name="Reinke A.W."/>
            <person name="Tong L."/>
            <person name="Botts M.R."/>
            <person name="Felix M.-A."/>
            <person name="Troemel E.R."/>
        </authorList>
    </citation>
    <scope>NUCLEOTIDE SEQUENCE [LARGE SCALE GENOMIC DNA]</scope>
    <source>
        <strain evidence="2 3">JUm2807</strain>
    </source>
</reference>
<evidence type="ECO:0008006" key="4">
    <source>
        <dbReference type="Google" id="ProtNLM"/>
    </source>
</evidence>
<protein>
    <recommendedName>
        <fullName evidence="4">Reverse transcriptase RNase H-like domain-containing protein</fullName>
    </recommendedName>
</protein>
<gene>
    <name evidence="2" type="ORF">NEDG_00129</name>
</gene>
<dbReference type="Proteomes" id="UP000185944">
    <property type="component" value="Unassembled WGS sequence"/>
</dbReference>
<evidence type="ECO:0000313" key="2">
    <source>
        <dbReference type="EMBL" id="OAG31654.1"/>
    </source>
</evidence>
<sequence length="444" mass="50254">MTEEIAPQRKKRTTSKQEPKTLVAKEGPCLRKPEIIICTEEGTLPFAVRTNEEAERTLSGRVDPLSVVELEKKKKHPVPIYILKKKVALPSGVSVTVLDVLDIRNVFLWVEAFREKIIKHQWDQEASTAAFRAAVSPEILAQIVKDAPTLRDAVRRIYDHVYTPEAVVALEERISALESGHFVSLALFKKELHRLIRAWSVKRLFAENDLLKTLQEFFWKGLSASLKSSLGPRIAADMSPDQIIGEVDAFKSELVKKHAVPPGFKGMYVFTQQVREGAGLETALTISSTPTPFPAPSSLSFPPLSPSMHPTLSHLRQLIFKSRNRKKNLIRAIRKRHLINETSTFNEIVPGAIFILEAIIVGHRFGAMLYQGRTPISFFSSEMIGAETEYTPTEKEVLVFDRAQKVFRGHTRKSPVRLRGYHYRSFVFRDKENLTYIDGAYAPK</sequence>